<dbReference type="PROSITE" id="PS50217">
    <property type="entry name" value="BZIP"/>
    <property type="match status" value="1"/>
</dbReference>
<dbReference type="CDD" id="cd14688">
    <property type="entry name" value="bZIP_YAP"/>
    <property type="match status" value="1"/>
</dbReference>
<keyword evidence="2" id="KW-0539">Nucleus</keyword>
<evidence type="ECO:0000313" key="5">
    <source>
        <dbReference type="EMBL" id="CAF9939695.1"/>
    </source>
</evidence>
<feature type="compositionally biased region" description="Pro residues" evidence="3">
    <location>
        <begin position="59"/>
        <end position="71"/>
    </location>
</feature>
<accession>A0A8H3PG88</accession>
<gene>
    <name evidence="5" type="ORF">HETSPECPRED_001860</name>
</gene>
<dbReference type="Pfam" id="PF00170">
    <property type="entry name" value="bZIP_1"/>
    <property type="match status" value="1"/>
</dbReference>
<dbReference type="Gene3D" id="1.20.5.170">
    <property type="match status" value="1"/>
</dbReference>
<reference evidence="5" key="1">
    <citation type="submission" date="2021-03" db="EMBL/GenBank/DDBJ databases">
        <authorList>
            <person name="Tagirdzhanova G."/>
        </authorList>
    </citation>
    <scope>NUCLEOTIDE SEQUENCE</scope>
</reference>
<proteinExistence type="predicted"/>
<dbReference type="Proteomes" id="UP000664521">
    <property type="component" value="Unassembled WGS sequence"/>
</dbReference>
<feature type="domain" description="BZIP" evidence="4">
    <location>
        <begin position="116"/>
        <end position="179"/>
    </location>
</feature>
<dbReference type="GO" id="GO:0001228">
    <property type="term" value="F:DNA-binding transcription activator activity, RNA polymerase II-specific"/>
    <property type="evidence" value="ECO:0007669"/>
    <property type="project" value="TreeGrafter"/>
</dbReference>
<comment type="subcellular location">
    <subcellularLocation>
        <location evidence="1">Nucleus</location>
    </subcellularLocation>
</comment>
<dbReference type="SMART" id="SM00338">
    <property type="entry name" value="BRLZ"/>
    <property type="match status" value="1"/>
</dbReference>
<dbReference type="GO" id="GO:0090575">
    <property type="term" value="C:RNA polymerase II transcription regulator complex"/>
    <property type="evidence" value="ECO:0007669"/>
    <property type="project" value="TreeGrafter"/>
</dbReference>
<comment type="caution">
    <text evidence="5">The sequence shown here is derived from an EMBL/GenBank/DDBJ whole genome shotgun (WGS) entry which is preliminary data.</text>
</comment>
<keyword evidence="6" id="KW-1185">Reference proteome</keyword>
<dbReference type="AlphaFoldDB" id="A0A8H3PG88"/>
<dbReference type="SUPFAM" id="SSF57959">
    <property type="entry name" value="Leucine zipper domain"/>
    <property type="match status" value="1"/>
</dbReference>
<protein>
    <recommendedName>
        <fullName evidence="4">BZIP domain-containing protein</fullName>
    </recommendedName>
</protein>
<evidence type="ECO:0000256" key="3">
    <source>
        <dbReference type="SAM" id="MobiDB-lite"/>
    </source>
</evidence>
<evidence type="ECO:0000256" key="2">
    <source>
        <dbReference type="ARBA" id="ARBA00023242"/>
    </source>
</evidence>
<evidence type="ECO:0000313" key="6">
    <source>
        <dbReference type="Proteomes" id="UP000664521"/>
    </source>
</evidence>
<dbReference type="GO" id="GO:0000976">
    <property type="term" value="F:transcription cis-regulatory region binding"/>
    <property type="evidence" value="ECO:0007669"/>
    <property type="project" value="InterPro"/>
</dbReference>
<dbReference type="InterPro" id="IPR004827">
    <property type="entry name" value="bZIP"/>
</dbReference>
<feature type="compositionally biased region" description="Low complexity" evidence="3">
    <location>
        <begin position="72"/>
        <end position="81"/>
    </location>
</feature>
<dbReference type="OrthoDB" id="4940293at2759"/>
<dbReference type="PANTHER" id="PTHR40621">
    <property type="entry name" value="TRANSCRIPTION FACTOR KAPC-RELATED"/>
    <property type="match status" value="1"/>
</dbReference>
<organism evidence="5 6">
    <name type="scientific">Heterodermia speciosa</name>
    <dbReference type="NCBI Taxonomy" id="116794"/>
    <lineage>
        <taxon>Eukaryota</taxon>
        <taxon>Fungi</taxon>
        <taxon>Dikarya</taxon>
        <taxon>Ascomycota</taxon>
        <taxon>Pezizomycotina</taxon>
        <taxon>Lecanoromycetes</taxon>
        <taxon>OSLEUM clade</taxon>
        <taxon>Lecanoromycetidae</taxon>
        <taxon>Caliciales</taxon>
        <taxon>Physciaceae</taxon>
        <taxon>Heterodermia</taxon>
    </lineage>
</organism>
<feature type="region of interest" description="Disordered" evidence="3">
    <location>
        <begin position="52"/>
        <end position="138"/>
    </location>
</feature>
<feature type="region of interest" description="Disordered" evidence="3">
    <location>
        <begin position="183"/>
        <end position="206"/>
    </location>
</feature>
<dbReference type="InterPro" id="IPR046347">
    <property type="entry name" value="bZIP_sf"/>
</dbReference>
<feature type="region of interest" description="Disordered" evidence="3">
    <location>
        <begin position="16"/>
        <end position="38"/>
    </location>
</feature>
<evidence type="ECO:0000259" key="4">
    <source>
        <dbReference type="PROSITE" id="PS50217"/>
    </source>
</evidence>
<evidence type="ECO:0000256" key="1">
    <source>
        <dbReference type="ARBA" id="ARBA00004123"/>
    </source>
</evidence>
<feature type="region of interest" description="Disordered" evidence="3">
    <location>
        <begin position="220"/>
        <end position="240"/>
    </location>
</feature>
<dbReference type="PANTHER" id="PTHR40621:SF8">
    <property type="entry name" value="AP-1-LIKE TRANSCRIPTION FACTOR YAP3"/>
    <property type="match status" value="1"/>
</dbReference>
<dbReference type="PROSITE" id="PS00036">
    <property type="entry name" value="BZIP_BASIC"/>
    <property type="match status" value="1"/>
</dbReference>
<dbReference type="Gene3D" id="1.10.238.100">
    <property type="entry name" value="YAP1 redox domain. Chain B"/>
    <property type="match status" value="1"/>
</dbReference>
<dbReference type="EMBL" id="CAJPDS010000136">
    <property type="protein sequence ID" value="CAF9939695.1"/>
    <property type="molecule type" value="Genomic_DNA"/>
</dbReference>
<sequence>MDYSYFSSNEPYNFYNLPQKPVHPYTPQDDFSTNPIDTYADPAAFHNFDPAYSFQQNPLLPPSLPQQPHSPPSSLHQPSLPTSMSQDLSPDLGMDLDTFDQGPGGRSSDEDKEARTPAQSRRKAQNRAAQRAFRERKERHVKDLEIKLNSLTSTNATIMTEKERLEREVERLATQNEILRATSQSIPHSGSPHRPESPISGPQIFSPTTFHAAMTESHAVPPLEHGGSSGSTSGSRSTPEISHRIAISATTGERLLGTGPTWDVIQNHEFFKKGMVDVGLLCENLKSRVVCDGTGPAYPESAVKKAIEESVSGAGDELI</sequence>
<name>A0A8H3PG88_9LECA</name>
<dbReference type="InterPro" id="IPR050936">
    <property type="entry name" value="AP-1-like"/>
</dbReference>